<accession>A0A934QGX6</accession>
<feature type="domain" description="NADP-dependent oxidoreductase" evidence="2">
    <location>
        <begin position="53"/>
        <end position="300"/>
    </location>
</feature>
<reference evidence="3" key="1">
    <citation type="submission" date="2017-08" db="EMBL/GenBank/DDBJ databases">
        <authorList>
            <person name="Imhoff J.F."/>
            <person name="Rahn T."/>
            <person name="Kuenzel S."/>
            <person name="Neulinger S.C."/>
        </authorList>
    </citation>
    <scope>NUCLEOTIDE SEQUENCE</scope>
    <source>
        <strain evidence="3">DSM 9154</strain>
    </source>
</reference>
<dbReference type="InterPro" id="IPR036812">
    <property type="entry name" value="NAD(P)_OxRdtase_dom_sf"/>
</dbReference>
<name>A0A934QGX6_9PROT</name>
<feature type="chain" id="PRO_5036905394" evidence="1">
    <location>
        <begin position="24"/>
        <end position="312"/>
    </location>
</feature>
<reference evidence="3" key="2">
    <citation type="journal article" date="2020" name="Microorganisms">
        <title>Osmotic Adaptation and Compatible Solute Biosynthesis of Phototrophic Bacteria as Revealed from Genome Analyses.</title>
        <authorList>
            <person name="Imhoff J.F."/>
            <person name="Rahn T."/>
            <person name="Kunzel S."/>
            <person name="Keller A."/>
            <person name="Neulinger S.C."/>
        </authorList>
    </citation>
    <scope>NUCLEOTIDE SEQUENCE</scope>
    <source>
        <strain evidence="3">DSM 9154</strain>
    </source>
</reference>
<dbReference type="CDD" id="cd19095">
    <property type="entry name" value="AKR_PA4992-like"/>
    <property type="match status" value="1"/>
</dbReference>
<dbReference type="PANTHER" id="PTHR43312:SF1">
    <property type="entry name" value="NADP-DEPENDENT OXIDOREDUCTASE DOMAIN-CONTAINING PROTEIN"/>
    <property type="match status" value="1"/>
</dbReference>
<comment type="caution">
    <text evidence="3">The sequence shown here is derived from an EMBL/GenBank/DDBJ whole genome shotgun (WGS) entry which is preliminary data.</text>
</comment>
<dbReference type="Proteomes" id="UP000778970">
    <property type="component" value="Unassembled WGS sequence"/>
</dbReference>
<protein>
    <submittedName>
        <fullName evidence="3">Aldo/keto reductase</fullName>
    </submittedName>
</protein>
<evidence type="ECO:0000256" key="1">
    <source>
        <dbReference type="SAM" id="SignalP"/>
    </source>
</evidence>
<keyword evidence="1" id="KW-0732">Signal</keyword>
<dbReference type="SUPFAM" id="SSF51430">
    <property type="entry name" value="NAD(P)-linked oxidoreductase"/>
    <property type="match status" value="1"/>
</dbReference>
<feature type="signal peptide" evidence="1">
    <location>
        <begin position="1"/>
        <end position="23"/>
    </location>
</feature>
<sequence>MSQLRRGCTRRQFLATTAAAALAPTFGPELARAASQGIHTRAIPSSGERIPAVGMGTWITFNVGGSTQLREHRKRILAEFFAHGGGMIDSSPMYGSSEDVVGWCLDRLGKPDGLISATKVWTRGMRDGVQQMARSRALWGLDSFDVMQVHNLVDWQTHLKTLRAHKDEGKVRYIGVTTSHGSRHDELERIMRNEPLDFVQFTYNILDRWAEDRLLPLARERGIAVIVNRPYKRKQLFQQYQDQPLPGWAEAEAGAQNWAEFFLKFIISHPAVTCAIPATSQIPHMRENMGALSGPLPEQKTREKMARYVAGL</sequence>
<evidence type="ECO:0000313" key="4">
    <source>
        <dbReference type="Proteomes" id="UP000778970"/>
    </source>
</evidence>
<dbReference type="InterPro" id="IPR023210">
    <property type="entry name" value="NADP_OxRdtase_dom"/>
</dbReference>
<dbReference type="InterPro" id="IPR006311">
    <property type="entry name" value="TAT_signal"/>
</dbReference>
<dbReference type="EMBL" id="NRRE01000013">
    <property type="protein sequence ID" value="MBK1696315.1"/>
    <property type="molecule type" value="Genomic_DNA"/>
</dbReference>
<dbReference type="InterPro" id="IPR053135">
    <property type="entry name" value="AKR2_Oxidoreductase"/>
</dbReference>
<evidence type="ECO:0000259" key="2">
    <source>
        <dbReference type="Pfam" id="PF00248"/>
    </source>
</evidence>
<gene>
    <name evidence="3" type="ORF">CKO21_03550</name>
</gene>
<dbReference type="PANTHER" id="PTHR43312">
    <property type="entry name" value="D-THREO-ALDOSE 1-DEHYDROGENASE"/>
    <property type="match status" value="1"/>
</dbReference>
<dbReference type="PROSITE" id="PS51318">
    <property type="entry name" value="TAT"/>
    <property type="match status" value="1"/>
</dbReference>
<dbReference type="RefSeq" id="WP_027287810.1">
    <property type="nucleotide sequence ID" value="NZ_NRRE01000013.1"/>
</dbReference>
<keyword evidence="4" id="KW-1185">Reference proteome</keyword>
<dbReference type="Pfam" id="PF00248">
    <property type="entry name" value="Aldo_ket_red"/>
    <property type="match status" value="1"/>
</dbReference>
<evidence type="ECO:0000313" key="3">
    <source>
        <dbReference type="EMBL" id="MBK1696315.1"/>
    </source>
</evidence>
<dbReference type="Gene3D" id="3.20.20.100">
    <property type="entry name" value="NADP-dependent oxidoreductase domain"/>
    <property type="match status" value="1"/>
</dbReference>
<organism evidence="3 4">
    <name type="scientific">Rhodovibrio salinarum</name>
    <dbReference type="NCBI Taxonomy" id="1087"/>
    <lineage>
        <taxon>Bacteria</taxon>
        <taxon>Pseudomonadati</taxon>
        <taxon>Pseudomonadota</taxon>
        <taxon>Alphaproteobacteria</taxon>
        <taxon>Rhodospirillales</taxon>
        <taxon>Rhodovibrionaceae</taxon>
        <taxon>Rhodovibrio</taxon>
    </lineage>
</organism>
<proteinExistence type="predicted"/>
<dbReference type="AlphaFoldDB" id="A0A934QGX6"/>